<organism evidence="1 2">
    <name type="scientific">Claveliimonas bilis</name>
    <dbReference type="NCBI Taxonomy" id="3028070"/>
    <lineage>
        <taxon>Bacteria</taxon>
        <taxon>Bacillati</taxon>
        <taxon>Bacillota</taxon>
        <taxon>Clostridia</taxon>
        <taxon>Lachnospirales</taxon>
        <taxon>Lachnospiraceae</taxon>
        <taxon>Claveliimonas</taxon>
    </lineage>
</organism>
<name>A0ABN6YX39_9FIRM</name>
<sequence length="520" mass="61957">MNNKKILMVGKETFTYPFYFLSKRWKDNNNQLAMLWINPIETEYDECDINSSTYYAFERLGYIKNYTLNWAADLYTKNLNTPNVDYNYLKYVEEKYTHFKNLNCQLISDQKMTGHYHFRTMCVPLTYEQQLLWIQLVYQNIERVLDEFKPDVIFDCDIAELARTVLNEVAYEKNIPYVSIAYPRYEMYKIPSYCLSIKSDEYFVKEYQKCLKTDNEEEKRYIYQYRNSVSIKNKMYLGVNNPTYQYNADPLMKTIKAIYERAIYFLKQDLSKNNRLLKKKNPILFDSSKKYMCFWIKYQLFRRKLMRSTTFFDTPVEGENYIYMPLHLIPESTTFSMAPFWINELSVIEAVSKALPTEWYLYVKEHQAMLGERGRDFYNKIKSIPNVRLVKFNYYNDPKPWIEKARAVVAITGTSVYEGALMGKPGFIFGDVPFGVIKGIQRVKNIEELPLLFKNLDSVDNINECAAYIRAVKNVGMDINLNFIINEAYENLVRNKKLSNNFDEELEKLRLFFERAISYI</sequence>
<gene>
    <name evidence="1" type="ORF">Lac1_14980</name>
</gene>
<keyword evidence="2" id="KW-1185">Reference proteome</keyword>
<protein>
    <recommendedName>
        <fullName evidence="3">Capsule polysaccharide biosynthesis protein</fullName>
    </recommendedName>
</protein>
<evidence type="ECO:0000313" key="1">
    <source>
        <dbReference type="EMBL" id="BDZ77315.1"/>
    </source>
</evidence>
<accession>A0ABN6YX39</accession>
<evidence type="ECO:0000313" key="2">
    <source>
        <dbReference type="Proteomes" id="UP001305815"/>
    </source>
</evidence>
<evidence type="ECO:0008006" key="3">
    <source>
        <dbReference type="Google" id="ProtNLM"/>
    </source>
</evidence>
<dbReference type="RefSeq" id="WP_316264345.1">
    <property type="nucleotide sequence ID" value="NZ_AP027742.1"/>
</dbReference>
<proteinExistence type="predicted"/>
<reference evidence="2" key="1">
    <citation type="journal article" date="2023" name="Int. J. Syst. Evol. Microbiol.">
        <title>Claveliimonas bilis gen. nov., sp. nov., deoxycholic acid-producing bacteria isolated from human faeces, and reclassification of Sellimonas monacensis Zenner et al. 2021 as Claveliimonas monacensis comb. nov.</title>
        <authorList>
            <person name="Hisatomi A."/>
            <person name="Kastawa N.W.E.P.G."/>
            <person name="Song I."/>
            <person name="Ohkuma M."/>
            <person name="Fukiya S."/>
            <person name="Sakamoto M."/>
        </authorList>
    </citation>
    <scope>NUCLEOTIDE SEQUENCE [LARGE SCALE GENOMIC DNA]</scope>
    <source>
        <strain evidence="2">12BBH14</strain>
    </source>
</reference>
<dbReference type="EMBL" id="AP027742">
    <property type="protein sequence ID" value="BDZ77315.1"/>
    <property type="molecule type" value="Genomic_DNA"/>
</dbReference>
<dbReference type="Proteomes" id="UP001305815">
    <property type="component" value="Chromosome"/>
</dbReference>